<accession>A0AAV4MUB9</accession>
<evidence type="ECO:0000313" key="2">
    <source>
        <dbReference type="Proteomes" id="UP001054945"/>
    </source>
</evidence>
<name>A0AAV4MUB9_CAEEX</name>
<gene>
    <name evidence="1" type="ORF">CEXT_458711</name>
</gene>
<sequence length="70" mass="8379">MSFLIKLRLGRRDFLLAVWELKNPGGLKASLFWTCYHLKRTRVPNELDLEDYSRHRCYLFGIEQAECFVN</sequence>
<organism evidence="1 2">
    <name type="scientific">Caerostris extrusa</name>
    <name type="common">Bark spider</name>
    <name type="synonym">Caerostris bankana</name>
    <dbReference type="NCBI Taxonomy" id="172846"/>
    <lineage>
        <taxon>Eukaryota</taxon>
        <taxon>Metazoa</taxon>
        <taxon>Ecdysozoa</taxon>
        <taxon>Arthropoda</taxon>
        <taxon>Chelicerata</taxon>
        <taxon>Arachnida</taxon>
        <taxon>Araneae</taxon>
        <taxon>Araneomorphae</taxon>
        <taxon>Entelegynae</taxon>
        <taxon>Araneoidea</taxon>
        <taxon>Araneidae</taxon>
        <taxon>Caerostris</taxon>
    </lineage>
</organism>
<evidence type="ECO:0000313" key="1">
    <source>
        <dbReference type="EMBL" id="GIX76014.1"/>
    </source>
</evidence>
<keyword evidence="2" id="KW-1185">Reference proteome</keyword>
<protein>
    <submittedName>
        <fullName evidence="1">Uncharacterized protein</fullName>
    </submittedName>
</protein>
<comment type="caution">
    <text evidence="1">The sequence shown here is derived from an EMBL/GenBank/DDBJ whole genome shotgun (WGS) entry which is preliminary data.</text>
</comment>
<reference evidence="1 2" key="1">
    <citation type="submission" date="2021-06" db="EMBL/GenBank/DDBJ databases">
        <title>Caerostris extrusa draft genome.</title>
        <authorList>
            <person name="Kono N."/>
            <person name="Arakawa K."/>
        </authorList>
    </citation>
    <scope>NUCLEOTIDE SEQUENCE [LARGE SCALE GENOMIC DNA]</scope>
</reference>
<dbReference type="EMBL" id="BPLR01002640">
    <property type="protein sequence ID" value="GIX76014.1"/>
    <property type="molecule type" value="Genomic_DNA"/>
</dbReference>
<dbReference type="Proteomes" id="UP001054945">
    <property type="component" value="Unassembled WGS sequence"/>
</dbReference>
<proteinExistence type="predicted"/>
<dbReference type="AlphaFoldDB" id="A0AAV4MUB9"/>